<evidence type="ECO:0000313" key="2">
    <source>
        <dbReference type="Proteomes" id="UP000782519"/>
    </source>
</evidence>
<gene>
    <name evidence="1" type="ORF">HZA66_09420</name>
</gene>
<sequence length="78" mass="8248">MAKSDSPQEFIVQGEAVRTGGLADHLSSEPDVTQIAQVSPDVVVLSMTKTQADRLKAALSDVVVEPNAELKPFDAGQI</sequence>
<comment type="caution">
    <text evidence="1">The sequence shown here is derived from an EMBL/GenBank/DDBJ whole genome shotgun (WGS) entry which is preliminary data.</text>
</comment>
<dbReference type="EMBL" id="JACRJB010000025">
    <property type="protein sequence ID" value="MBI5129649.1"/>
    <property type="molecule type" value="Genomic_DNA"/>
</dbReference>
<accession>A0A933VUB0</accession>
<dbReference type="Proteomes" id="UP000782519">
    <property type="component" value="Unassembled WGS sequence"/>
</dbReference>
<proteinExistence type="predicted"/>
<evidence type="ECO:0000313" key="1">
    <source>
        <dbReference type="EMBL" id="MBI5129649.1"/>
    </source>
</evidence>
<dbReference type="AlphaFoldDB" id="A0A933VUB0"/>
<reference evidence="1" key="1">
    <citation type="submission" date="2020-07" db="EMBL/GenBank/DDBJ databases">
        <title>Huge and variable diversity of episymbiotic CPR bacteria and DPANN archaea in groundwater ecosystems.</title>
        <authorList>
            <person name="He C.Y."/>
            <person name="Keren R."/>
            <person name="Whittaker M."/>
            <person name="Farag I.F."/>
            <person name="Doudna J."/>
            <person name="Cate J.H.D."/>
            <person name="Banfield J.F."/>
        </authorList>
    </citation>
    <scope>NUCLEOTIDE SEQUENCE</scope>
    <source>
        <strain evidence="1">NC_groundwater_1818_Pr3_B-0.1um_66_35</strain>
    </source>
</reference>
<name>A0A933VUB0_RHOPL</name>
<protein>
    <submittedName>
        <fullName evidence="1">Uncharacterized protein</fullName>
    </submittedName>
</protein>
<organism evidence="1 2">
    <name type="scientific">Rhodopseudomonas palustris</name>
    <dbReference type="NCBI Taxonomy" id="1076"/>
    <lineage>
        <taxon>Bacteria</taxon>
        <taxon>Pseudomonadati</taxon>
        <taxon>Pseudomonadota</taxon>
        <taxon>Alphaproteobacteria</taxon>
        <taxon>Hyphomicrobiales</taxon>
        <taxon>Nitrobacteraceae</taxon>
        <taxon>Rhodopseudomonas</taxon>
    </lineage>
</organism>